<keyword evidence="4" id="KW-0067">ATP-binding</keyword>
<dbReference type="InterPro" id="IPR000595">
    <property type="entry name" value="cNMP-bd_dom"/>
</dbReference>
<feature type="compositionally biased region" description="Low complexity" evidence="5">
    <location>
        <begin position="473"/>
        <end position="491"/>
    </location>
</feature>
<feature type="domain" description="Protein kinase" evidence="7">
    <location>
        <begin position="20"/>
        <end position="280"/>
    </location>
</feature>
<dbReference type="CDD" id="cd14014">
    <property type="entry name" value="STKc_PknB_like"/>
    <property type="match status" value="1"/>
</dbReference>
<proteinExistence type="predicted"/>
<dbReference type="STRING" id="52.CMC5_010860"/>
<evidence type="ECO:0000256" key="2">
    <source>
        <dbReference type="ARBA" id="ARBA00022741"/>
    </source>
</evidence>
<dbReference type="PANTHER" id="PTHR43289:SF6">
    <property type="entry name" value="SERINE_THREONINE-PROTEIN KINASE NEKL-3"/>
    <property type="match status" value="1"/>
</dbReference>
<feature type="domain" description="Cyclic nucleotide-binding" evidence="8">
    <location>
        <begin position="111"/>
        <end position="160"/>
    </location>
</feature>
<evidence type="ECO:0000256" key="3">
    <source>
        <dbReference type="ARBA" id="ARBA00022777"/>
    </source>
</evidence>
<dbReference type="Gene3D" id="3.30.200.20">
    <property type="entry name" value="Phosphorylase Kinase, domain 1"/>
    <property type="match status" value="1"/>
</dbReference>
<feature type="compositionally biased region" description="Pro residues" evidence="5">
    <location>
        <begin position="376"/>
        <end position="389"/>
    </location>
</feature>
<evidence type="ECO:0000256" key="1">
    <source>
        <dbReference type="ARBA" id="ARBA00022679"/>
    </source>
</evidence>
<dbReference type="EMBL" id="CP012159">
    <property type="protein sequence ID" value="AKT36965.1"/>
    <property type="molecule type" value="Genomic_DNA"/>
</dbReference>
<evidence type="ECO:0000256" key="6">
    <source>
        <dbReference type="SAM" id="Phobius"/>
    </source>
</evidence>
<evidence type="ECO:0000256" key="5">
    <source>
        <dbReference type="SAM" id="MobiDB-lite"/>
    </source>
</evidence>
<evidence type="ECO:0000259" key="8">
    <source>
        <dbReference type="PROSITE" id="PS50042"/>
    </source>
</evidence>
<reference evidence="9 10" key="1">
    <citation type="submission" date="2015-07" db="EMBL/GenBank/DDBJ databases">
        <title>Genome analysis of myxobacterium Chondromyces crocatus Cm c5 reveals a high potential for natural compound synthesis and the genetic basis for the loss of fruiting body formation.</title>
        <authorList>
            <person name="Zaburannyi N."/>
            <person name="Bunk B."/>
            <person name="Maier J."/>
            <person name="Overmann J."/>
            <person name="Mueller R."/>
        </authorList>
    </citation>
    <scope>NUCLEOTIDE SEQUENCE [LARGE SCALE GENOMIC DNA]</scope>
    <source>
        <strain evidence="9 10">Cm c5</strain>
    </source>
</reference>
<dbReference type="PROSITE" id="PS00108">
    <property type="entry name" value="PROTEIN_KINASE_ST"/>
    <property type="match status" value="1"/>
</dbReference>
<keyword evidence="6" id="KW-0472">Membrane</keyword>
<feature type="region of interest" description="Disordered" evidence="5">
    <location>
        <begin position="298"/>
        <end position="326"/>
    </location>
</feature>
<dbReference type="RefSeq" id="WP_050429403.1">
    <property type="nucleotide sequence ID" value="NZ_CP012159.1"/>
</dbReference>
<dbReference type="Gene3D" id="1.10.510.10">
    <property type="entry name" value="Transferase(Phosphotransferase) domain 1"/>
    <property type="match status" value="1"/>
</dbReference>
<keyword evidence="10" id="KW-1185">Reference proteome</keyword>
<evidence type="ECO:0000256" key="4">
    <source>
        <dbReference type="ARBA" id="ARBA00022840"/>
    </source>
</evidence>
<keyword evidence="2" id="KW-0547">Nucleotide-binding</keyword>
<organism evidence="9 10">
    <name type="scientific">Chondromyces crocatus</name>
    <dbReference type="NCBI Taxonomy" id="52"/>
    <lineage>
        <taxon>Bacteria</taxon>
        <taxon>Pseudomonadati</taxon>
        <taxon>Myxococcota</taxon>
        <taxon>Polyangia</taxon>
        <taxon>Polyangiales</taxon>
        <taxon>Polyangiaceae</taxon>
        <taxon>Chondromyces</taxon>
    </lineage>
</organism>
<feature type="compositionally biased region" description="Low complexity" evidence="5">
    <location>
        <begin position="301"/>
        <end position="313"/>
    </location>
</feature>
<evidence type="ECO:0000259" key="7">
    <source>
        <dbReference type="PROSITE" id="PS50011"/>
    </source>
</evidence>
<evidence type="ECO:0000313" key="10">
    <source>
        <dbReference type="Proteomes" id="UP000067626"/>
    </source>
</evidence>
<feature type="region of interest" description="Disordered" evidence="5">
    <location>
        <begin position="350"/>
        <end position="396"/>
    </location>
</feature>
<dbReference type="InterPro" id="IPR008271">
    <property type="entry name" value="Ser/Thr_kinase_AS"/>
</dbReference>
<dbReference type="PANTHER" id="PTHR43289">
    <property type="entry name" value="MITOGEN-ACTIVATED PROTEIN KINASE KINASE KINASE 20-RELATED"/>
    <property type="match status" value="1"/>
</dbReference>
<keyword evidence="1" id="KW-0808">Transferase</keyword>
<dbReference type="InterPro" id="IPR000719">
    <property type="entry name" value="Prot_kinase_dom"/>
</dbReference>
<dbReference type="OrthoDB" id="5507529at2"/>
<gene>
    <name evidence="9" type="ORF">CMC5_010860</name>
</gene>
<dbReference type="SUPFAM" id="SSF56112">
    <property type="entry name" value="Protein kinase-like (PK-like)"/>
    <property type="match status" value="1"/>
</dbReference>
<keyword evidence="3" id="KW-0418">Kinase</keyword>
<dbReference type="Proteomes" id="UP000067626">
    <property type="component" value="Chromosome"/>
</dbReference>
<dbReference type="GO" id="GO:0004674">
    <property type="term" value="F:protein serine/threonine kinase activity"/>
    <property type="evidence" value="ECO:0007669"/>
    <property type="project" value="TreeGrafter"/>
</dbReference>
<feature type="region of interest" description="Disordered" evidence="5">
    <location>
        <begin position="447"/>
        <end position="532"/>
    </location>
</feature>
<dbReference type="PROSITE" id="PS50011">
    <property type="entry name" value="PROTEIN_KINASE_DOM"/>
    <property type="match status" value="1"/>
</dbReference>
<name>A0A0K1E7X3_CHOCO</name>
<dbReference type="InterPro" id="IPR011009">
    <property type="entry name" value="Kinase-like_dom_sf"/>
</dbReference>
<sequence length="545" mass="57862">MSEDREEFEKRLGTVLRGKWRLDRLIGIGGMAAVYAATHSIGRQEAIKILHPDIARNKDLRARFEREAQAVNKFHHPGVVEIRDIDVTDDGVPFLVMELLDGEPLWDRAQRLDGIDAPELLRITDELLDVLAAAHDQGIIHRDIKPDNLFLLRDGRIKVLDFGIAHLRDGVRTELRTRAGATLGTVSYMAPEQVKGTGVDQRSDLFSVGATMFRIVTKRRLHEARTDSELLVKMATQPAPRLGTIARGAPPGLCLIVDRALAFEKERRYPDARTMQQDVRSARRGELPSYAMAQLSEGHLPGTAAPSPAVGVPSAPPQRGSLPSLPSSVIAGGGAAIQASFAPTLIQDAGSEISLGSPPTDSPASTTNAAASAPLPSTPHPGHAQPPQPHRGASGVASTLTATATYDDPTGAQRRTLHIGILLSVLGVLVTLLLVGALWFALRDDDTTPAPSSPDKPANALPSSDATPDSAFSTTPPEHAPSPSAAPFASTNLSTDTAPQPVPLAQAPVGKATATSAQGNGTSPKVFEVDLPNVGKIKLNTKKKK</sequence>
<keyword evidence="6" id="KW-1133">Transmembrane helix</keyword>
<feature type="compositionally biased region" description="Polar residues" evidence="5">
    <location>
        <begin position="513"/>
        <end position="523"/>
    </location>
</feature>
<dbReference type="PROSITE" id="PS50042">
    <property type="entry name" value="CNMP_BINDING_3"/>
    <property type="match status" value="1"/>
</dbReference>
<dbReference type="Pfam" id="PF00069">
    <property type="entry name" value="Pkinase"/>
    <property type="match status" value="1"/>
</dbReference>
<dbReference type="GO" id="GO:0005524">
    <property type="term" value="F:ATP binding"/>
    <property type="evidence" value="ECO:0007669"/>
    <property type="project" value="UniProtKB-KW"/>
</dbReference>
<evidence type="ECO:0000313" key="9">
    <source>
        <dbReference type="EMBL" id="AKT36965.1"/>
    </source>
</evidence>
<dbReference type="InterPro" id="IPR045513">
    <property type="entry name" value="DUF6479"/>
</dbReference>
<keyword evidence="6" id="KW-0812">Transmembrane</keyword>
<dbReference type="SMART" id="SM00220">
    <property type="entry name" value="S_TKc"/>
    <property type="match status" value="1"/>
</dbReference>
<dbReference type="Pfam" id="PF20087">
    <property type="entry name" value="DUF6479"/>
    <property type="match status" value="1"/>
</dbReference>
<dbReference type="AlphaFoldDB" id="A0A0K1E7X3"/>
<accession>A0A0K1E7X3</accession>
<dbReference type="KEGG" id="ccro:CMC5_010860"/>
<feature type="compositionally biased region" description="Low complexity" evidence="5">
    <location>
        <begin position="357"/>
        <end position="375"/>
    </location>
</feature>
<feature type="transmembrane region" description="Helical" evidence="6">
    <location>
        <begin position="419"/>
        <end position="442"/>
    </location>
</feature>
<protein>
    <submittedName>
        <fullName evidence="9">Uncharacterized protein</fullName>
    </submittedName>
</protein>
<feature type="compositionally biased region" description="Polar residues" evidence="5">
    <location>
        <begin position="461"/>
        <end position="472"/>
    </location>
</feature>
<feature type="compositionally biased region" description="Low complexity" evidence="5">
    <location>
        <begin position="448"/>
        <end position="458"/>
    </location>
</feature>